<comment type="caution">
    <text evidence="1">The sequence shown here is derived from an EMBL/GenBank/DDBJ whole genome shotgun (WGS) entry which is preliminary data.</text>
</comment>
<dbReference type="EMBL" id="JAHMHR010000064">
    <property type="protein sequence ID" value="KAK1659149.1"/>
    <property type="molecule type" value="Genomic_DNA"/>
</dbReference>
<proteinExistence type="predicted"/>
<reference evidence="1" key="1">
    <citation type="submission" date="2021-06" db="EMBL/GenBank/DDBJ databases">
        <title>Comparative genomics, transcriptomics and evolutionary studies reveal genomic signatures of adaptation to plant cell wall in hemibiotrophic fungi.</title>
        <authorList>
            <consortium name="DOE Joint Genome Institute"/>
            <person name="Baroncelli R."/>
            <person name="Diaz J.F."/>
            <person name="Benocci T."/>
            <person name="Peng M."/>
            <person name="Battaglia E."/>
            <person name="Haridas S."/>
            <person name="Andreopoulos W."/>
            <person name="Labutti K."/>
            <person name="Pangilinan J."/>
            <person name="Floch G.L."/>
            <person name="Makela M.R."/>
            <person name="Henrissat B."/>
            <person name="Grigoriev I.V."/>
            <person name="Crouch J.A."/>
            <person name="De Vries R.P."/>
            <person name="Sukno S.A."/>
            <person name="Thon M.R."/>
        </authorList>
    </citation>
    <scope>NUCLEOTIDE SEQUENCE</scope>
    <source>
        <strain evidence="1">CBS 193.32</strain>
    </source>
</reference>
<dbReference type="GeneID" id="85464620"/>
<dbReference type="AlphaFoldDB" id="A0AAJ0ES34"/>
<gene>
    <name evidence="1" type="ORF">BDP55DRAFT_733497</name>
</gene>
<keyword evidence="2" id="KW-1185">Reference proteome</keyword>
<name>A0AAJ0ES34_9PEZI</name>
<protein>
    <submittedName>
        <fullName evidence="1">Uncharacterized protein</fullName>
    </submittedName>
</protein>
<dbReference type="Proteomes" id="UP001224890">
    <property type="component" value="Unassembled WGS sequence"/>
</dbReference>
<dbReference type="RefSeq" id="XP_060423913.1">
    <property type="nucleotide sequence ID" value="XM_060580094.1"/>
</dbReference>
<evidence type="ECO:0000313" key="2">
    <source>
        <dbReference type="Proteomes" id="UP001224890"/>
    </source>
</evidence>
<evidence type="ECO:0000313" key="1">
    <source>
        <dbReference type="EMBL" id="KAK1659149.1"/>
    </source>
</evidence>
<accession>A0AAJ0ES34</accession>
<sequence>MDAAPGRRRERGESQAAWIKRLRTTISGTDGVNELDRLMQDAREAGNSSMGFSQASVLTQKRQDRILEDYGTFVRVFKKLPDGIGEKELDELRFPSPLEGEQQPDRFDSLWRLFRHYLSFVAESKIPSYNTQSLVSYSTLIQYREAFQIWVVPKYGGRDIVPPSSRHVFKQMTEMLRTLAIEKKLVRLNSGPSGQVRIGLDDIRQLIDMEFRETVSIELSEQHYFAICLGRACALRPDSLGPSADEKVKTGNAIDEMPFLA</sequence>
<organism evidence="1 2">
    <name type="scientific">Colletotrichum godetiae</name>
    <dbReference type="NCBI Taxonomy" id="1209918"/>
    <lineage>
        <taxon>Eukaryota</taxon>
        <taxon>Fungi</taxon>
        <taxon>Dikarya</taxon>
        <taxon>Ascomycota</taxon>
        <taxon>Pezizomycotina</taxon>
        <taxon>Sordariomycetes</taxon>
        <taxon>Hypocreomycetidae</taxon>
        <taxon>Glomerellales</taxon>
        <taxon>Glomerellaceae</taxon>
        <taxon>Colletotrichum</taxon>
        <taxon>Colletotrichum acutatum species complex</taxon>
    </lineage>
</organism>